<dbReference type="Pfam" id="PF00903">
    <property type="entry name" value="Glyoxalase"/>
    <property type="match status" value="1"/>
</dbReference>
<dbReference type="PROSITE" id="PS00934">
    <property type="entry name" value="GLYOXALASE_I_1"/>
    <property type="match status" value="1"/>
</dbReference>
<accession>A0ABX2PZQ4</accession>
<sequence>MLDIRNFDHIGIRISNRDASVSFYELLGFEMIADGGYDNGHPLVMLHPSGININLLGPATAKAGENVLMDEVEKYPGITHLALKVKDAQATETFITENDIAITGRREFRGTKTIFIRDPDRNVLELVGPGPSVAQLIAEHVHG</sequence>
<evidence type="ECO:0000313" key="3">
    <source>
        <dbReference type="EMBL" id="NVO58489.1"/>
    </source>
</evidence>
<dbReference type="InterPro" id="IPR018146">
    <property type="entry name" value="Glyoxalase_1_CS"/>
</dbReference>
<comment type="caution">
    <text evidence="3">The sequence shown here is derived from an EMBL/GenBank/DDBJ whole genome shotgun (WGS) entry which is preliminary data.</text>
</comment>
<keyword evidence="4" id="KW-1185">Reference proteome</keyword>
<dbReference type="PROSITE" id="PS51819">
    <property type="entry name" value="VOC"/>
    <property type="match status" value="1"/>
</dbReference>
<dbReference type="EMBL" id="JABXWT010000028">
    <property type="protein sequence ID" value="NVO58489.1"/>
    <property type="molecule type" value="Genomic_DNA"/>
</dbReference>
<keyword evidence="1" id="KW-0479">Metal-binding</keyword>
<dbReference type="InterPro" id="IPR037523">
    <property type="entry name" value="VOC_core"/>
</dbReference>
<dbReference type="RefSeq" id="WP_176867531.1">
    <property type="nucleotide sequence ID" value="NZ_JABXWT010000028.1"/>
</dbReference>
<proteinExistence type="predicted"/>
<evidence type="ECO:0000256" key="1">
    <source>
        <dbReference type="ARBA" id="ARBA00022723"/>
    </source>
</evidence>
<reference evidence="3 4" key="1">
    <citation type="submission" date="2020-06" db="EMBL/GenBank/DDBJ databases">
        <authorList>
            <person name="Cao W.R."/>
        </authorList>
    </citation>
    <scope>NUCLEOTIDE SEQUENCE [LARGE SCALE GENOMIC DNA]</scope>
    <source>
        <strain evidence="3 4">B1Z28</strain>
    </source>
</reference>
<feature type="domain" description="VOC" evidence="2">
    <location>
        <begin position="6"/>
        <end position="129"/>
    </location>
</feature>
<name>A0ABX2PZQ4_9RHOB</name>
<organism evidence="3 4">
    <name type="scientific">Ruegeria haliotis</name>
    <dbReference type="NCBI Taxonomy" id="2747601"/>
    <lineage>
        <taxon>Bacteria</taxon>
        <taxon>Pseudomonadati</taxon>
        <taxon>Pseudomonadota</taxon>
        <taxon>Alphaproteobacteria</taxon>
        <taxon>Rhodobacterales</taxon>
        <taxon>Roseobacteraceae</taxon>
        <taxon>Ruegeria</taxon>
    </lineage>
</organism>
<dbReference type="InterPro" id="IPR004360">
    <property type="entry name" value="Glyas_Fos-R_dOase_dom"/>
</dbReference>
<dbReference type="InterPro" id="IPR029068">
    <property type="entry name" value="Glyas_Bleomycin-R_OHBP_Dase"/>
</dbReference>
<dbReference type="SUPFAM" id="SSF54593">
    <property type="entry name" value="Glyoxalase/Bleomycin resistance protein/Dihydroxybiphenyl dioxygenase"/>
    <property type="match status" value="1"/>
</dbReference>
<dbReference type="Proteomes" id="UP000630805">
    <property type="component" value="Unassembled WGS sequence"/>
</dbReference>
<evidence type="ECO:0000313" key="4">
    <source>
        <dbReference type="Proteomes" id="UP000630805"/>
    </source>
</evidence>
<gene>
    <name evidence="3" type="ORF">HW561_22150</name>
</gene>
<dbReference type="Gene3D" id="3.10.180.10">
    <property type="entry name" value="2,3-Dihydroxybiphenyl 1,2-Dioxygenase, domain 1"/>
    <property type="match status" value="1"/>
</dbReference>
<protein>
    <submittedName>
        <fullName evidence="3">VOC family protein</fullName>
    </submittedName>
</protein>
<dbReference type="CDD" id="cd06587">
    <property type="entry name" value="VOC"/>
    <property type="match status" value="1"/>
</dbReference>
<evidence type="ECO:0000259" key="2">
    <source>
        <dbReference type="PROSITE" id="PS51819"/>
    </source>
</evidence>